<accession>A0ABU2N8P5</accession>
<sequence>MARHRSPQGRRTHLRLPLPPVAAAAGAGGAGYVTASAPMSAVVAPRVIAAVLAGGALAAAGQAAFSQTLPVAADGANMLKLSVQELVGTAPATDSSAAAEPVVVAPLVSLPVTMAPDAGPAVAGVSELVKAAQLRARATAADAPTDVPAVPVDGPAARVADLATGGVQMVAGRVSSGFGARWGKSHNGIDIAAPVGTPIHAPVAGEVIASGPASGFGLWVRVRHDDGTVTTYGHVNRSLVQVGEKVTAGEEIAEVGNRGRSTGPHLHMEVQTPAGTAVNPRPWLDGHGVGY</sequence>
<evidence type="ECO:0000313" key="2">
    <source>
        <dbReference type="EMBL" id="MDT0349873.1"/>
    </source>
</evidence>
<feature type="domain" description="M23ase beta-sheet core" evidence="1">
    <location>
        <begin position="185"/>
        <end position="280"/>
    </location>
</feature>
<keyword evidence="3" id="KW-1185">Reference proteome</keyword>
<dbReference type="RefSeq" id="WP_311555905.1">
    <property type="nucleotide sequence ID" value="NZ_JAVREJ010000005.1"/>
</dbReference>
<evidence type="ECO:0000313" key="3">
    <source>
        <dbReference type="Proteomes" id="UP001183202"/>
    </source>
</evidence>
<dbReference type="PANTHER" id="PTHR21666">
    <property type="entry name" value="PEPTIDASE-RELATED"/>
    <property type="match status" value="1"/>
</dbReference>
<proteinExistence type="predicted"/>
<dbReference type="PANTHER" id="PTHR21666:SF270">
    <property type="entry name" value="MUREIN HYDROLASE ACTIVATOR ENVC"/>
    <property type="match status" value="1"/>
</dbReference>
<dbReference type="Gene3D" id="2.70.70.10">
    <property type="entry name" value="Glucose Permease (Domain IIA)"/>
    <property type="match status" value="1"/>
</dbReference>
<dbReference type="Proteomes" id="UP001183202">
    <property type="component" value="Unassembled WGS sequence"/>
</dbReference>
<dbReference type="InterPro" id="IPR016047">
    <property type="entry name" value="M23ase_b-sheet_dom"/>
</dbReference>
<dbReference type="SUPFAM" id="SSF51261">
    <property type="entry name" value="Duplicated hybrid motif"/>
    <property type="match status" value="1"/>
</dbReference>
<dbReference type="GO" id="GO:0016787">
    <property type="term" value="F:hydrolase activity"/>
    <property type="evidence" value="ECO:0007669"/>
    <property type="project" value="UniProtKB-KW"/>
</dbReference>
<dbReference type="CDD" id="cd12797">
    <property type="entry name" value="M23_peptidase"/>
    <property type="match status" value="1"/>
</dbReference>
<comment type="caution">
    <text evidence="2">The sequence shown here is derived from an EMBL/GenBank/DDBJ whole genome shotgun (WGS) entry which is preliminary data.</text>
</comment>
<organism evidence="2 3">
    <name type="scientific">Pseudonocardia charpentierae</name>
    <dbReference type="NCBI Taxonomy" id="3075545"/>
    <lineage>
        <taxon>Bacteria</taxon>
        <taxon>Bacillati</taxon>
        <taxon>Actinomycetota</taxon>
        <taxon>Actinomycetes</taxon>
        <taxon>Pseudonocardiales</taxon>
        <taxon>Pseudonocardiaceae</taxon>
        <taxon>Pseudonocardia</taxon>
    </lineage>
</organism>
<reference evidence="3" key="1">
    <citation type="submission" date="2023-07" db="EMBL/GenBank/DDBJ databases">
        <title>30 novel species of actinomycetes from the DSMZ collection.</title>
        <authorList>
            <person name="Nouioui I."/>
        </authorList>
    </citation>
    <scope>NUCLEOTIDE SEQUENCE [LARGE SCALE GENOMIC DNA]</scope>
    <source>
        <strain evidence="3">DSM 45834</strain>
    </source>
</reference>
<dbReference type="Pfam" id="PF01551">
    <property type="entry name" value="Peptidase_M23"/>
    <property type="match status" value="1"/>
</dbReference>
<evidence type="ECO:0000259" key="1">
    <source>
        <dbReference type="Pfam" id="PF01551"/>
    </source>
</evidence>
<dbReference type="EMBL" id="JAVREJ010000005">
    <property type="protein sequence ID" value="MDT0349873.1"/>
    <property type="molecule type" value="Genomic_DNA"/>
</dbReference>
<protein>
    <submittedName>
        <fullName evidence="2">M23 family metallopeptidase</fullName>
        <ecNumber evidence="2">3.4.-.-</ecNumber>
    </submittedName>
</protein>
<keyword evidence="2" id="KW-0378">Hydrolase</keyword>
<gene>
    <name evidence="2" type="ORF">RM445_10105</name>
</gene>
<dbReference type="EC" id="3.4.-.-" evidence="2"/>
<dbReference type="InterPro" id="IPR050570">
    <property type="entry name" value="Cell_wall_metabolism_enzyme"/>
</dbReference>
<dbReference type="InterPro" id="IPR011055">
    <property type="entry name" value="Dup_hybrid_motif"/>
</dbReference>
<name>A0ABU2N8P5_9PSEU</name>